<evidence type="ECO:0000259" key="3">
    <source>
        <dbReference type="Pfam" id="PF15084"/>
    </source>
</evidence>
<evidence type="ECO:0000256" key="1">
    <source>
        <dbReference type="SAM" id="MobiDB-lite"/>
    </source>
</evidence>
<organism evidence="4">
    <name type="scientific">Menopon gallinae</name>
    <name type="common">poultry shaft louse</name>
    <dbReference type="NCBI Taxonomy" id="328185"/>
    <lineage>
        <taxon>Eukaryota</taxon>
        <taxon>Metazoa</taxon>
        <taxon>Ecdysozoa</taxon>
        <taxon>Arthropoda</taxon>
        <taxon>Hexapoda</taxon>
        <taxon>Insecta</taxon>
        <taxon>Pterygota</taxon>
        <taxon>Neoptera</taxon>
        <taxon>Paraneoptera</taxon>
        <taxon>Psocodea</taxon>
        <taxon>Troctomorpha</taxon>
        <taxon>Phthiraptera</taxon>
        <taxon>Amblycera</taxon>
        <taxon>Menoponidae</taxon>
        <taxon>Menopon</taxon>
    </lineage>
</organism>
<feature type="domain" description="DUF4550" evidence="3">
    <location>
        <begin position="45"/>
        <end position="133"/>
    </location>
</feature>
<feature type="compositionally biased region" description="Basic and acidic residues" evidence="1">
    <location>
        <begin position="249"/>
        <end position="261"/>
    </location>
</feature>
<dbReference type="EMBL" id="JARGDH010000001">
    <property type="protein sequence ID" value="KAL0280314.1"/>
    <property type="molecule type" value="Genomic_DNA"/>
</dbReference>
<sequence length="689" mass="78734">MGKFAFHFLLGIPSVQTADQEPATTDLNSNYIEYKVDKPTFACNLEYTLAPGEQPKSVDIICWGNVAKIYMEDDNVALIPLGFEKICWIYFRVKHKHVNTINNETVNDYYKHNIVVTASFDRKKSENAKAFYGRPSACGSHTHLFPRLWDRPEDMLQVPVKQLDSNIEKCKFSCKLQTIICEMTKEMNNEAAARKPTPLQKENPPWKTVCEENPQTVSDGKSREPPIPINPVPSNPAPTKPAPNKPKNKKEGPKKEIEPPKPKQTLSFVISGEEVLSGKKVFENCVKYRSEELPIFCCVTEVSNVLDRDQAKHLNPFSVTLNWIKFLPMSVLEDHNIRRVRFRYVIFDGSNQRSRDDTAEVRVPELFKDQRINSKSSFPGMKMRRPGTPHDAVIGTAYIDISPLIFEPRELTVDYNFGCHKQNLSKLVVAGLKTTINPTEVNNSYKTVQDTWCRILSSSEAVLSVSVRQCFPVMETFECMRPVFGTRNRLFLILDDLPLTVNIIKWIQLKTAMLSPTDYARSAARIYRPPSPYNNVENEEGLAMMMLTGFLIDCVTNYLIYIEGPSLGVIQEIWPITSFVDPSRGRVLYDSSLVFNDLYHEELIRYGGFYVVTLQQSPMALLSDKNLYRKGNIPMAAYKALTKIYQLLQCTSIRTAIRNDLFPDYHSLLSLDLEFGVPLRFRPAPNRHR</sequence>
<feature type="compositionally biased region" description="Pro residues" evidence="1">
    <location>
        <begin position="225"/>
        <end position="244"/>
    </location>
</feature>
<dbReference type="PANTHER" id="PTHR33667">
    <property type="entry name" value="SI:DKEY-57N24.6"/>
    <property type="match status" value="1"/>
</dbReference>
<comment type="caution">
    <text evidence="4">The sequence shown here is derived from an EMBL/GenBank/DDBJ whole genome shotgun (WGS) entry which is preliminary data.</text>
</comment>
<protein>
    <recommendedName>
        <fullName evidence="3">DUF4550 domain-containing protein</fullName>
    </recommendedName>
</protein>
<evidence type="ECO:0000256" key="2">
    <source>
        <dbReference type="SAM" id="SignalP"/>
    </source>
</evidence>
<dbReference type="InterPro" id="IPR027876">
    <property type="entry name" value="DUF4550"/>
</dbReference>
<reference evidence="4" key="1">
    <citation type="journal article" date="2024" name="Gigascience">
        <title>Chromosome-level genome of the poultry shaft louse Menopon gallinae provides insight into the host-switching and adaptive evolution of parasitic lice.</title>
        <authorList>
            <person name="Xu Y."/>
            <person name="Ma L."/>
            <person name="Liu S."/>
            <person name="Liang Y."/>
            <person name="Liu Q."/>
            <person name="He Z."/>
            <person name="Tian L."/>
            <person name="Duan Y."/>
            <person name="Cai W."/>
            <person name="Li H."/>
            <person name="Song F."/>
        </authorList>
    </citation>
    <scope>NUCLEOTIDE SEQUENCE</scope>
    <source>
        <strain evidence="4">Cailab_2023a</strain>
    </source>
</reference>
<accession>A0AAW2IDL5</accession>
<gene>
    <name evidence="4" type="ORF">PYX00_001647</name>
</gene>
<keyword evidence="2" id="KW-0732">Signal</keyword>
<feature type="signal peptide" evidence="2">
    <location>
        <begin position="1"/>
        <end position="17"/>
    </location>
</feature>
<dbReference type="Pfam" id="PF15084">
    <property type="entry name" value="DUF4550"/>
    <property type="match status" value="1"/>
</dbReference>
<dbReference type="AlphaFoldDB" id="A0AAW2IDL5"/>
<feature type="region of interest" description="Disordered" evidence="1">
    <location>
        <begin position="192"/>
        <end position="264"/>
    </location>
</feature>
<proteinExistence type="predicted"/>
<feature type="chain" id="PRO_5043788999" description="DUF4550 domain-containing protein" evidence="2">
    <location>
        <begin position="18"/>
        <end position="689"/>
    </location>
</feature>
<dbReference type="PANTHER" id="PTHR33667:SF7">
    <property type="entry name" value="RIKEN CDNA 1810020O05 GENE"/>
    <property type="match status" value="1"/>
</dbReference>
<name>A0AAW2IDL5_9NEOP</name>
<evidence type="ECO:0000313" key="4">
    <source>
        <dbReference type="EMBL" id="KAL0280314.1"/>
    </source>
</evidence>